<evidence type="ECO:0000313" key="3">
    <source>
        <dbReference type="EMBL" id="PTR00850.1"/>
    </source>
</evidence>
<keyword evidence="4" id="KW-1185">Reference proteome</keyword>
<keyword evidence="1" id="KW-0732">Signal</keyword>
<dbReference type="OrthoDB" id="9811006at2"/>
<accession>A0A2T5JEH9</accession>
<feature type="signal peptide" evidence="1">
    <location>
        <begin position="1"/>
        <end position="19"/>
    </location>
</feature>
<protein>
    <submittedName>
        <fullName evidence="3">Polyisoprenoid-binding protein YceI</fullName>
    </submittedName>
</protein>
<evidence type="ECO:0000313" key="4">
    <source>
        <dbReference type="Proteomes" id="UP000244168"/>
    </source>
</evidence>
<feature type="domain" description="Lipid/polyisoprenoid-binding YceI-like" evidence="2">
    <location>
        <begin position="21"/>
        <end position="175"/>
    </location>
</feature>
<reference evidence="3 4" key="1">
    <citation type="submission" date="2018-04" db="EMBL/GenBank/DDBJ databases">
        <title>Genomic Encyclopedia of Archaeal and Bacterial Type Strains, Phase II (KMG-II): from individual species to whole genera.</title>
        <authorList>
            <person name="Goeker M."/>
        </authorList>
    </citation>
    <scope>NUCLEOTIDE SEQUENCE [LARGE SCALE GENOMIC DNA]</scope>
    <source>
        <strain evidence="3 4">DSM 26809</strain>
    </source>
</reference>
<organism evidence="3 4">
    <name type="scientific">Mucilaginibacter yixingensis</name>
    <dbReference type="NCBI Taxonomy" id="1295612"/>
    <lineage>
        <taxon>Bacteria</taxon>
        <taxon>Pseudomonadati</taxon>
        <taxon>Bacteroidota</taxon>
        <taxon>Sphingobacteriia</taxon>
        <taxon>Sphingobacteriales</taxon>
        <taxon>Sphingobacteriaceae</taxon>
        <taxon>Mucilaginibacter</taxon>
    </lineage>
</organism>
<dbReference type="InterPro" id="IPR036761">
    <property type="entry name" value="TTHA0802/YceI-like_sf"/>
</dbReference>
<dbReference type="SMART" id="SM00867">
    <property type="entry name" value="YceI"/>
    <property type="match status" value="1"/>
</dbReference>
<evidence type="ECO:0000256" key="1">
    <source>
        <dbReference type="SAM" id="SignalP"/>
    </source>
</evidence>
<comment type="caution">
    <text evidence="3">The sequence shown here is derived from an EMBL/GenBank/DDBJ whole genome shotgun (WGS) entry which is preliminary data.</text>
</comment>
<dbReference type="AlphaFoldDB" id="A0A2T5JEH9"/>
<dbReference type="RefSeq" id="WP_107826293.1">
    <property type="nucleotide sequence ID" value="NZ_CP160205.1"/>
</dbReference>
<name>A0A2T5JEH9_9SPHI</name>
<dbReference type="Proteomes" id="UP000244168">
    <property type="component" value="Unassembled WGS sequence"/>
</dbReference>
<dbReference type="PANTHER" id="PTHR34406:SF1">
    <property type="entry name" value="PROTEIN YCEI"/>
    <property type="match status" value="1"/>
</dbReference>
<dbReference type="EMBL" id="QAOQ01000001">
    <property type="protein sequence ID" value="PTR00850.1"/>
    <property type="molecule type" value="Genomic_DNA"/>
</dbReference>
<proteinExistence type="predicted"/>
<sequence>MKTTIIALLITCIGFRASAQNYKPAVGSTVQFKVTNLGFGVNGSFTGVEGVIIFDPSAPAKSNFDTSIDAATVNTDNNLRDAHLKEDGYFSVKTYPRIKLVSSSITGNGKNTYVFMGTLTMKGKSQKISFPFTALASGDGWLFKGSFKINRKDFDIGGTSTISNEVEITLNIPVTKA</sequence>
<dbReference type="Pfam" id="PF04264">
    <property type="entry name" value="YceI"/>
    <property type="match status" value="1"/>
</dbReference>
<feature type="chain" id="PRO_5015446145" evidence="1">
    <location>
        <begin position="20"/>
        <end position="177"/>
    </location>
</feature>
<dbReference type="Gene3D" id="2.40.128.110">
    <property type="entry name" value="Lipid/polyisoprenoid-binding, YceI-like"/>
    <property type="match status" value="1"/>
</dbReference>
<dbReference type="SUPFAM" id="SSF101874">
    <property type="entry name" value="YceI-like"/>
    <property type="match status" value="1"/>
</dbReference>
<dbReference type="PANTHER" id="PTHR34406">
    <property type="entry name" value="PROTEIN YCEI"/>
    <property type="match status" value="1"/>
</dbReference>
<gene>
    <name evidence="3" type="ORF">C8P68_10178</name>
</gene>
<evidence type="ECO:0000259" key="2">
    <source>
        <dbReference type="SMART" id="SM00867"/>
    </source>
</evidence>
<dbReference type="InterPro" id="IPR007372">
    <property type="entry name" value="Lipid/polyisoprenoid-bd_YceI"/>
</dbReference>